<dbReference type="AlphaFoldDB" id="A0A3P3XN89"/>
<dbReference type="Gene3D" id="3.20.20.70">
    <property type="entry name" value="Aldolase class I"/>
    <property type="match status" value="1"/>
</dbReference>
<evidence type="ECO:0000256" key="6">
    <source>
        <dbReference type="ARBA" id="ARBA00023601"/>
    </source>
</evidence>
<comment type="similarity">
    <text evidence="6">Belongs to the radical SAM superfamily. Anaerobic sulfatase-maturating enzyme family.</text>
</comment>
<dbReference type="Pfam" id="PF04055">
    <property type="entry name" value="Radical_SAM"/>
    <property type="match status" value="1"/>
</dbReference>
<dbReference type="InterPro" id="IPR023867">
    <property type="entry name" value="Sulphatase_maturase_rSAM"/>
</dbReference>
<dbReference type="GO" id="GO:0051536">
    <property type="term" value="F:iron-sulfur cluster binding"/>
    <property type="evidence" value="ECO:0007669"/>
    <property type="project" value="UniProtKB-KW"/>
</dbReference>
<dbReference type="SFLD" id="SFLDG01067">
    <property type="entry name" value="SPASM/twitch_domain_containing"/>
    <property type="match status" value="1"/>
</dbReference>
<evidence type="ECO:0000313" key="8">
    <source>
        <dbReference type="EMBL" id="SLM17383.1"/>
    </source>
</evidence>
<dbReference type="SFLD" id="SFLDS00029">
    <property type="entry name" value="Radical_SAM"/>
    <property type="match status" value="1"/>
</dbReference>
<evidence type="ECO:0000256" key="4">
    <source>
        <dbReference type="ARBA" id="ARBA00023004"/>
    </source>
</evidence>
<dbReference type="SFLD" id="SFLDG01072">
    <property type="entry name" value="dehydrogenase_like"/>
    <property type="match status" value="1"/>
</dbReference>
<evidence type="ECO:0000259" key="7">
    <source>
        <dbReference type="PROSITE" id="PS51918"/>
    </source>
</evidence>
<dbReference type="InterPro" id="IPR007197">
    <property type="entry name" value="rSAM"/>
</dbReference>
<feature type="domain" description="Radical SAM core" evidence="7">
    <location>
        <begin position="1"/>
        <end position="245"/>
    </location>
</feature>
<dbReference type="Pfam" id="PF13186">
    <property type="entry name" value="SPASM"/>
    <property type="match status" value="1"/>
</dbReference>
<dbReference type="SUPFAM" id="SSF102114">
    <property type="entry name" value="Radical SAM enzymes"/>
    <property type="match status" value="1"/>
</dbReference>
<dbReference type="PROSITE" id="PS51918">
    <property type="entry name" value="RADICAL_SAM"/>
    <property type="match status" value="1"/>
</dbReference>
<evidence type="ECO:0000256" key="2">
    <source>
        <dbReference type="ARBA" id="ARBA00022691"/>
    </source>
</evidence>
<gene>
    <name evidence="8" type="ORF">SPIRO4BDMA_30020</name>
</gene>
<name>A0A3P3XN89_9SPIR</name>
<evidence type="ECO:0000256" key="1">
    <source>
        <dbReference type="ARBA" id="ARBA00001966"/>
    </source>
</evidence>
<protein>
    <submittedName>
        <fullName evidence="8">Anaerobic sulfatase-maturating enzyme</fullName>
        <ecNumber evidence="8">1.8.98.-</ecNumber>
    </submittedName>
</protein>
<keyword evidence="8" id="KW-0560">Oxidoreductase</keyword>
<proteinExistence type="inferred from homology"/>
<dbReference type="GO" id="GO:0016491">
    <property type="term" value="F:oxidoreductase activity"/>
    <property type="evidence" value="ECO:0007669"/>
    <property type="project" value="UniProtKB-KW"/>
</dbReference>
<dbReference type="SFLD" id="SFLDG01384">
    <property type="entry name" value="thioether_bond_formation_requi"/>
    <property type="match status" value="1"/>
</dbReference>
<evidence type="ECO:0000256" key="3">
    <source>
        <dbReference type="ARBA" id="ARBA00022723"/>
    </source>
</evidence>
<dbReference type="InterPro" id="IPR013785">
    <property type="entry name" value="Aldolase_TIM"/>
</dbReference>
<dbReference type="GO" id="GO:0046872">
    <property type="term" value="F:metal ion binding"/>
    <property type="evidence" value="ECO:0007669"/>
    <property type="project" value="UniProtKB-KW"/>
</dbReference>
<accession>A0A3P3XN89</accession>
<dbReference type="SFLD" id="SFLDG01386">
    <property type="entry name" value="main_SPASM_domain-containing"/>
    <property type="match status" value="1"/>
</dbReference>
<dbReference type="EC" id="1.8.98.-" evidence="8"/>
<sequence length="377" mass="42623">MNTAFFLIKPVSSLCNLACRYCFYHDLAEHRLTRDYGLMDSRTSDLLIERAFDLGVGALTFIFQGGEPTLAGLEYFEHFVEKCRACAESDSHHRPQINFSIQTNGVSLNAEWARFFKREGFLVGASVDGPRIIHDTYRTYRDGSGTWAQVMHGITVLREEGVPVNALCVVNNLTADNAGLVYHFLRRRGFDWIQFIPCLAPLAEEPAAPYEALNPEAYAHFLKEIFDLRYGEWLRGSGQSVRWFDNLVEMAAGLPPESCGMLGCCPMNFTVEADGSVYPCDFYAADEWCLGNIHELSFQVMQEGITAHDFVESSRLIDPVCKTCSAFFLCRGGCRRDREPFSDGKPRLNRYCPAFKEFFQYAGARIMRMAAALKETI</sequence>
<dbReference type="CDD" id="cd01335">
    <property type="entry name" value="Radical_SAM"/>
    <property type="match status" value="1"/>
</dbReference>
<dbReference type="InterPro" id="IPR058240">
    <property type="entry name" value="rSAM_sf"/>
</dbReference>
<comment type="cofactor">
    <cofactor evidence="1">
        <name>[4Fe-4S] cluster</name>
        <dbReference type="ChEBI" id="CHEBI:49883"/>
    </cofactor>
</comment>
<dbReference type="PANTHER" id="PTHR43273:SF3">
    <property type="entry name" value="ANAEROBIC SULFATASE-MATURATING ENZYME HOMOLOG ASLB-RELATED"/>
    <property type="match status" value="1"/>
</dbReference>
<dbReference type="NCBIfam" id="TIGR04085">
    <property type="entry name" value="rSAM_more_4Fe4S"/>
    <property type="match status" value="1"/>
</dbReference>
<keyword evidence="5" id="KW-0411">Iron-sulfur</keyword>
<evidence type="ECO:0000256" key="5">
    <source>
        <dbReference type="ARBA" id="ARBA00023014"/>
    </source>
</evidence>
<keyword evidence="2" id="KW-0949">S-adenosyl-L-methionine</keyword>
<reference evidence="8" key="1">
    <citation type="submission" date="2017-02" db="EMBL/GenBank/DDBJ databases">
        <authorList>
            <person name="Regsiter A."/>
            <person name="William W."/>
        </authorList>
    </citation>
    <scope>NUCLEOTIDE SEQUENCE</scope>
    <source>
        <strain evidence="8">BdmA 4</strain>
    </source>
</reference>
<keyword evidence="3" id="KW-0479">Metal-binding</keyword>
<dbReference type="EMBL" id="FWDO01000003">
    <property type="protein sequence ID" value="SLM17383.1"/>
    <property type="molecule type" value="Genomic_DNA"/>
</dbReference>
<dbReference type="PANTHER" id="PTHR43273">
    <property type="entry name" value="ANAEROBIC SULFATASE-MATURATING ENZYME HOMOLOG ASLB-RELATED"/>
    <property type="match status" value="1"/>
</dbReference>
<dbReference type="InterPro" id="IPR023885">
    <property type="entry name" value="4Fe4S-binding_SPASM_dom"/>
</dbReference>
<organism evidence="8">
    <name type="scientific">uncultured spirochete</name>
    <dbReference type="NCBI Taxonomy" id="156406"/>
    <lineage>
        <taxon>Bacteria</taxon>
        <taxon>Pseudomonadati</taxon>
        <taxon>Spirochaetota</taxon>
        <taxon>Spirochaetia</taxon>
        <taxon>Spirochaetales</taxon>
        <taxon>environmental samples</taxon>
    </lineage>
</organism>
<keyword evidence="4" id="KW-0408">Iron</keyword>